<sequence length="62" mass="7056">MIVLYQGKTIELEKSLTVKQLLNELRLNPLEHLVQVDGKLYTEDRLIKVGSRVVIHRVTSAG</sequence>
<name>A0A832I648_9THEM</name>
<organism evidence="1">
    <name type="scientific">Pseudothermotoga hypogea</name>
    <dbReference type="NCBI Taxonomy" id="57487"/>
    <lineage>
        <taxon>Bacteria</taxon>
        <taxon>Thermotogati</taxon>
        <taxon>Thermotogota</taxon>
        <taxon>Thermotogae</taxon>
        <taxon>Thermotogales</taxon>
        <taxon>Thermotogaceae</taxon>
        <taxon>Pseudothermotoga</taxon>
    </lineage>
</organism>
<gene>
    <name evidence="1" type="ORF">ENW55_02215</name>
</gene>
<comment type="caution">
    <text evidence="1">The sequence shown here is derived from an EMBL/GenBank/DDBJ whole genome shotgun (WGS) entry which is preliminary data.</text>
</comment>
<reference evidence="1" key="1">
    <citation type="journal article" date="2020" name="mSystems">
        <title>Genome- and Community-Level Interaction Insights into Carbon Utilization and Element Cycling Functions of Hydrothermarchaeota in Hydrothermal Sediment.</title>
        <authorList>
            <person name="Zhou Z."/>
            <person name="Liu Y."/>
            <person name="Xu W."/>
            <person name="Pan J."/>
            <person name="Luo Z.H."/>
            <person name="Li M."/>
        </authorList>
    </citation>
    <scope>NUCLEOTIDE SEQUENCE [LARGE SCALE GENOMIC DNA]</scope>
    <source>
        <strain evidence="1">SpSt-86</strain>
    </source>
</reference>
<accession>A0A832I648</accession>
<dbReference type="AlphaFoldDB" id="A0A832I648"/>
<dbReference type="EMBL" id="DTKQ01000017">
    <property type="protein sequence ID" value="HGZ78782.1"/>
    <property type="molecule type" value="Genomic_DNA"/>
</dbReference>
<proteinExistence type="predicted"/>
<protein>
    <recommendedName>
        <fullName evidence="2">Thiamine biosynthesis protein ThiS</fullName>
    </recommendedName>
</protein>
<evidence type="ECO:0008006" key="2">
    <source>
        <dbReference type="Google" id="ProtNLM"/>
    </source>
</evidence>
<dbReference type="InterPro" id="IPR012675">
    <property type="entry name" value="Beta-grasp_dom_sf"/>
</dbReference>
<dbReference type="Gene3D" id="3.10.20.30">
    <property type="match status" value="1"/>
</dbReference>
<dbReference type="SUPFAM" id="SSF54285">
    <property type="entry name" value="MoaD/ThiS"/>
    <property type="match status" value="1"/>
</dbReference>
<dbReference type="InterPro" id="IPR016155">
    <property type="entry name" value="Mopterin_synth/thiamin_S_b"/>
</dbReference>
<evidence type="ECO:0000313" key="1">
    <source>
        <dbReference type="EMBL" id="HGZ78782.1"/>
    </source>
</evidence>